<dbReference type="Gene3D" id="1.20.59.10">
    <property type="entry name" value="Chorismate mutase"/>
    <property type="match status" value="1"/>
</dbReference>
<gene>
    <name evidence="23" type="ORF">HMPREF0872_08765</name>
</gene>
<dbReference type="GO" id="GO:0009094">
    <property type="term" value="P:L-phenylalanine biosynthetic process"/>
    <property type="evidence" value="ECO:0007669"/>
    <property type="project" value="UniProtKB-UniPathway"/>
</dbReference>
<evidence type="ECO:0000256" key="5">
    <source>
        <dbReference type="ARBA" id="ARBA00004817"/>
    </source>
</evidence>
<keyword evidence="9" id="KW-0963">Cytoplasm</keyword>
<dbReference type="PROSITE" id="PS51171">
    <property type="entry name" value="PREPHENATE_DEHYDR_3"/>
    <property type="match status" value="1"/>
</dbReference>
<evidence type="ECO:0000256" key="4">
    <source>
        <dbReference type="ARBA" id="ARBA00004741"/>
    </source>
</evidence>
<dbReference type="Gene3D" id="3.30.70.260">
    <property type="match status" value="1"/>
</dbReference>
<keyword evidence="15" id="KW-0511">Multifunctional enzyme</keyword>
<dbReference type="Pfam" id="PF00800">
    <property type="entry name" value="PDT"/>
    <property type="match status" value="1"/>
</dbReference>
<dbReference type="SUPFAM" id="SSF48600">
    <property type="entry name" value="Chorismate mutase II"/>
    <property type="match status" value="1"/>
</dbReference>
<evidence type="ECO:0000256" key="10">
    <source>
        <dbReference type="ARBA" id="ARBA00022605"/>
    </source>
</evidence>
<dbReference type="GO" id="GO:0004664">
    <property type="term" value="F:prephenate dehydratase activity"/>
    <property type="evidence" value="ECO:0007669"/>
    <property type="project" value="UniProtKB-EC"/>
</dbReference>
<dbReference type="InterPro" id="IPR036263">
    <property type="entry name" value="Chorismate_II_sf"/>
</dbReference>
<dbReference type="EC" id="4.2.1.51" evidence="6"/>
<evidence type="ECO:0000259" key="21">
    <source>
        <dbReference type="PROSITE" id="PS51171"/>
    </source>
</evidence>
<dbReference type="eggNOG" id="COG1605">
    <property type="taxonomic scope" value="Bacteria"/>
</dbReference>
<name>A0A096AIF9_9FIRM</name>
<dbReference type="GO" id="GO:0046417">
    <property type="term" value="P:chorismate metabolic process"/>
    <property type="evidence" value="ECO:0007669"/>
    <property type="project" value="InterPro"/>
</dbReference>
<evidence type="ECO:0000313" key="24">
    <source>
        <dbReference type="Proteomes" id="UP000029628"/>
    </source>
</evidence>
<keyword evidence="24" id="KW-1185">Reference proteome</keyword>
<dbReference type="Pfam" id="PF01817">
    <property type="entry name" value="CM_2"/>
    <property type="match status" value="1"/>
</dbReference>
<dbReference type="UniPathway" id="UPA00121">
    <property type="reaction ID" value="UER00345"/>
</dbReference>
<proteinExistence type="predicted"/>
<comment type="caution">
    <text evidence="23">The sequence shown here is derived from an EMBL/GenBank/DDBJ whole genome shotgun (WGS) entry which is preliminary data.</text>
</comment>
<dbReference type="SUPFAM" id="SSF55021">
    <property type="entry name" value="ACT-like"/>
    <property type="match status" value="1"/>
</dbReference>
<comment type="catalytic activity">
    <reaction evidence="18">
        <text>prephenate + H(+) = 3-phenylpyruvate + CO2 + H2O</text>
        <dbReference type="Rhea" id="RHEA:21648"/>
        <dbReference type="ChEBI" id="CHEBI:15377"/>
        <dbReference type="ChEBI" id="CHEBI:15378"/>
        <dbReference type="ChEBI" id="CHEBI:16526"/>
        <dbReference type="ChEBI" id="CHEBI:18005"/>
        <dbReference type="ChEBI" id="CHEBI:29934"/>
        <dbReference type="EC" id="4.2.1.51"/>
    </reaction>
</comment>
<evidence type="ECO:0000256" key="18">
    <source>
        <dbReference type="ARBA" id="ARBA00047848"/>
    </source>
</evidence>
<feature type="site" description="Essential for prephenate dehydratase activity" evidence="19">
    <location>
        <position position="281"/>
    </location>
</feature>
<evidence type="ECO:0000256" key="13">
    <source>
        <dbReference type="ARBA" id="ARBA00023235"/>
    </source>
</evidence>
<dbReference type="InterPro" id="IPR036979">
    <property type="entry name" value="CM_dom_sf"/>
</dbReference>
<evidence type="ECO:0000256" key="2">
    <source>
        <dbReference type="ARBA" id="ARBA00002364"/>
    </source>
</evidence>
<dbReference type="PIRSF" id="PIRSF001500">
    <property type="entry name" value="Chor_mut_pdt_Ppr"/>
    <property type="match status" value="1"/>
</dbReference>
<dbReference type="UniPathway" id="UPA00120">
    <property type="reaction ID" value="UER00203"/>
</dbReference>
<protein>
    <recommendedName>
        <fullName evidence="7">Bifunctional chorismate mutase/prephenate dehydratase</fullName>
        <ecNumber evidence="6">4.2.1.51</ecNumber>
    </recommendedName>
    <alternativeName>
        <fullName evidence="17">Chorismate mutase-prephenate dehydratase</fullName>
    </alternativeName>
    <alternativeName>
        <fullName evidence="8">Prephenate dehydratase</fullName>
    </alternativeName>
    <alternativeName>
        <fullName evidence="16">p-protein</fullName>
    </alternativeName>
</protein>
<evidence type="ECO:0000256" key="7">
    <source>
        <dbReference type="ARBA" id="ARBA00014401"/>
    </source>
</evidence>
<dbReference type="PROSITE" id="PS51168">
    <property type="entry name" value="CHORISMATE_MUT_2"/>
    <property type="match status" value="1"/>
</dbReference>
<dbReference type="EMBL" id="JRNT01000044">
    <property type="protein sequence ID" value="KGF46331.1"/>
    <property type="molecule type" value="Genomic_DNA"/>
</dbReference>
<keyword evidence="13" id="KW-0413">Isomerase</keyword>
<evidence type="ECO:0000259" key="22">
    <source>
        <dbReference type="PROSITE" id="PS51671"/>
    </source>
</evidence>
<evidence type="ECO:0000256" key="8">
    <source>
        <dbReference type="ARBA" id="ARBA00021872"/>
    </source>
</evidence>
<feature type="domain" description="Chorismate mutase" evidence="20">
    <location>
        <begin position="1"/>
        <end position="86"/>
    </location>
</feature>
<comment type="function">
    <text evidence="2">Catalyzes the Claisen rearrangement of chorismate to prephenate and the decarboxylation/dehydration of prephenate to phenylpyruvate.</text>
</comment>
<dbReference type="SUPFAM" id="SSF53850">
    <property type="entry name" value="Periplasmic binding protein-like II"/>
    <property type="match status" value="1"/>
</dbReference>
<dbReference type="AlphaFoldDB" id="A0A096AIF9"/>
<dbReference type="SMART" id="SM00830">
    <property type="entry name" value="CM_2"/>
    <property type="match status" value="1"/>
</dbReference>
<dbReference type="InterPro" id="IPR008242">
    <property type="entry name" value="Chor_mutase/pphenate_deHydtase"/>
</dbReference>
<dbReference type="InterPro" id="IPR045865">
    <property type="entry name" value="ACT-like_dom_sf"/>
</dbReference>
<evidence type="ECO:0000256" key="3">
    <source>
        <dbReference type="ARBA" id="ARBA00004496"/>
    </source>
</evidence>
<evidence type="ECO:0000259" key="20">
    <source>
        <dbReference type="PROSITE" id="PS51168"/>
    </source>
</evidence>
<keyword evidence="11" id="KW-0057">Aromatic amino acid biosynthesis</keyword>
<dbReference type="InterPro" id="IPR002701">
    <property type="entry name" value="CM_II_prokaryot"/>
</dbReference>
<evidence type="ECO:0000256" key="6">
    <source>
        <dbReference type="ARBA" id="ARBA00013147"/>
    </source>
</evidence>
<evidence type="ECO:0000256" key="15">
    <source>
        <dbReference type="ARBA" id="ARBA00023268"/>
    </source>
</evidence>
<dbReference type="PROSITE" id="PS00857">
    <property type="entry name" value="PREPHENATE_DEHYDR_1"/>
    <property type="match status" value="1"/>
</dbReference>
<evidence type="ECO:0000256" key="9">
    <source>
        <dbReference type="ARBA" id="ARBA00022490"/>
    </source>
</evidence>
<comment type="subcellular location">
    <subcellularLocation>
        <location evidence="3">Cytoplasm</location>
    </subcellularLocation>
</comment>
<dbReference type="InterPro" id="IPR018528">
    <property type="entry name" value="Preph_deHydtase_CS"/>
</dbReference>
<evidence type="ECO:0000256" key="14">
    <source>
        <dbReference type="ARBA" id="ARBA00023239"/>
    </source>
</evidence>
<dbReference type="PROSITE" id="PS51671">
    <property type="entry name" value="ACT"/>
    <property type="match status" value="1"/>
</dbReference>
<evidence type="ECO:0000256" key="19">
    <source>
        <dbReference type="PIRSR" id="PIRSR001500-2"/>
    </source>
</evidence>
<accession>A0A096AIF9</accession>
<dbReference type="eggNOG" id="COG0077">
    <property type="taxonomic scope" value="Bacteria"/>
</dbReference>
<comment type="catalytic activity">
    <reaction evidence="1">
        <text>chorismate = prephenate</text>
        <dbReference type="Rhea" id="RHEA:13897"/>
        <dbReference type="ChEBI" id="CHEBI:29748"/>
        <dbReference type="ChEBI" id="CHEBI:29934"/>
        <dbReference type="EC" id="5.4.99.5"/>
    </reaction>
</comment>
<dbReference type="InterPro" id="IPR001086">
    <property type="entry name" value="Preph_deHydtase"/>
</dbReference>
<keyword evidence="12" id="KW-0584">Phenylalanine biosynthesis</keyword>
<evidence type="ECO:0000256" key="17">
    <source>
        <dbReference type="ARBA" id="ARBA00031520"/>
    </source>
</evidence>
<dbReference type="FunFam" id="3.40.190.10:FF:000034">
    <property type="entry name" value="Chorismate mutase/prephenate dehydratase"/>
    <property type="match status" value="1"/>
</dbReference>
<evidence type="ECO:0000256" key="16">
    <source>
        <dbReference type="ARBA" id="ARBA00031175"/>
    </source>
</evidence>
<comment type="pathway">
    <text evidence="5">Metabolic intermediate biosynthesis; prephenate biosynthesis; prephenate from chorismate: step 1/1.</text>
</comment>
<dbReference type="PROSITE" id="PS00858">
    <property type="entry name" value="PREPHENATE_DEHYDR_2"/>
    <property type="match status" value="1"/>
</dbReference>
<dbReference type="GO" id="GO:0004106">
    <property type="term" value="F:chorismate mutase activity"/>
    <property type="evidence" value="ECO:0007669"/>
    <property type="project" value="UniProtKB-EC"/>
</dbReference>
<evidence type="ECO:0000256" key="12">
    <source>
        <dbReference type="ARBA" id="ARBA00023222"/>
    </source>
</evidence>
<dbReference type="PANTHER" id="PTHR21022">
    <property type="entry name" value="PREPHENATE DEHYDRATASE P PROTEIN"/>
    <property type="match status" value="1"/>
</dbReference>
<comment type="pathway">
    <text evidence="4">Amino-acid biosynthesis; L-phenylalanine biosynthesis; phenylpyruvate from prephenate: step 1/1.</text>
</comment>
<reference evidence="23 24" key="1">
    <citation type="submission" date="2014-07" db="EMBL/GenBank/DDBJ databases">
        <authorList>
            <person name="McCorrison J."/>
            <person name="Sanka R."/>
            <person name="Torralba M."/>
            <person name="Gillis M."/>
            <person name="Haft D.H."/>
            <person name="Methe B."/>
            <person name="Sutton G."/>
            <person name="Nelson K.E."/>
        </authorList>
    </citation>
    <scope>NUCLEOTIDE SEQUENCE [LARGE SCALE GENOMIC DNA]</scope>
    <source>
        <strain evidence="23 24">DNF00314</strain>
    </source>
</reference>
<dbReference type="CDD" id="cd04905">
    <property type="entry name" value="ACT_CM-PDT"/>
    <property type="match status" value="1"/>
</dbReference>
<keyword evidence="14" id="KW-0456">Lyase</keyword>
<dbReference type="PANTHER" id="PTHR21022:SF19">
    <property type="entry name" value="PREPHENATE DEHYDRATASE-RELATED"/>
    <property type="match status" value="1"/>
</dbReference>
<evidence type="ECO:0000256" key="11">
    <source>
        <dbReference type="ARBA" id="ARBA00023141"/>
    </source>
</evidence>
<dbReference type="CDD" id="cd13631">
    <property type="entry name" value="PBP2_Ct-PDT_like"/>
    <property type="match status" value="1"/>
</dbReference>
<sequence>MSLDDLRKEINALNEELLTLFKRRMAVSKKVAEEKAHIGKAVYDAKRERDILDMVTAKAGHDMDLYARRFFQNIFSLSRTYQAEQLFKDTEFSKRIERAVKASPKLPPQRGAVACAGIFGSNAQLACDKLLPLSQILYVNSFASVFEAVESGVCEFGVLPIENSSNGSVKEVYDLLEKKNCYIVRATKQWISHDLLAVPQASLDTIRTIYSHPQALGQCSTFLKGLEHIELKEYANTAMAAQFVAESKDPTIAAIAAPICADIFNLTPLAKHIQNNDNNYTRFICIAKTLTVYPGANKISLVSTAQHTPGGLVSLLSKFADLGMNLTKLESRPIEGHNFEFLFYLDLEASLIDPNVRALLSELDATQDKFRLLGNYPES</sequence>
<dbReference type="Gene3D" id="3.40.190.10">
    <property type="entry name" value="Periplasmic binding protein-like II"/>
    <property type="match status" value="2"/>
</dbReference>
<dbReference type="InterPro" id="IPR002912">
    <property type="entry name" value="ACT_dom"/>
</dbReference>
<feature type="domain" description="Prephenate dehydratase" evidence="21">
    <location>
        <begin position="112"/>
        <end position="288"/>
    </location>
</feature>
<keyword evidence="10" id="KW-0028">Amino-acid biosynthesis</keyword>
<organism evidence="23 24">
    <name type="scientific">Veillonella montpellierensis DNF00314</name>
    <dbReference type="NCBI Taxonomy" id="1401067"/>
    <lineage>
        <taxon>Bacteria</taxon>
        <taxon>Bacillati</taxon>
        <taxon>Bacillota</taxon>
        <taxon>Negativicutes</taxon>
        <taxon>Veillonellales</taxon>
        <taxon>Veillonellaceae</taxon>
        <taxon>Veillonella</taxon>
    </lineage>
</organism>
<evidence type="ECO:0000256" key="1">
    <source>
        <dbReference type="ARBA" id="ARBA00000824"/>
    </source>
</evidence>
<dbReference type="GO" id="GO:0005737">
    <property type="term" value="C:cytoplasm"/>
    <property type="evidence" value="ECO:0007669"/>
    <property type="project" value="UniProtKB-SubCell"/>
</dbReference>
<dbReference type="RefSeq" id="WP_038153319.1">
    <property type="nucleotide sequence ID" value="NZ_JRNT01000044.1"/>
</dbReference>
<feature type="domain" description="ACT" evidence="22">
    <location>
        <begin position="300"/>
        <end position="377"/>
    </location>
</feature>
<evidence type="ECO:0000313" key="23">
    <source>
        <dbReference type="EMBL" id="KGF46331.1"/>
    </source>
</evidence>
<dbReference type="Proteomes" id="UP000029628">
    <property type="component" value="Unassembled WGS sequence"/>
</dbReference>